<keyword evidence="2" id="KW-1185">Reference proteome</keyword>
<proteinExistence type="predicted"/>
<dbReference type="eggNOG" id="ENOG50325PH">
    <property type="taxonomic scope" value="Bacteria"/>
</dbReference>
<name>W7J192_9PSEU</name>
<dbReference type="AlphaFoldDB" id="W7J192"/>
<accession>W7J192</accession>
<evidence type="ECO:0000313" key="1">
    <source>
        <dbReference type="EMBL" id="EWC59884.1"/>
    </source>
</evidence>
<dbReference type="EMBL" id="AYXG01000184">
    <property type="protein sequence ID" value="EWC59884.1"/>
    <property type="molecule type" value="Genomic_DNA"/>
</dbReference>
<evidence type="ECO:0000313" key="2">
    <source>
        <dbReference type="Proteomes" id="UP000019277"/>
    </source>
</evidence>
<protein>
    <submittedName>
        <fullName evidence="1">Uncharacterized protein</fullName>
    </submittedName>
</protein>
<organism evidence="1 2">
    <name type="scientific">Actinokineospora spheciospongiae</name>
    <dbReference type="NCBI Taxonomy" id="909613"/>
    <lineage>
        <taxon>Bacteria</taxon>
        <taxon>Bacillati</taxon>
        <taxon>Actinomycetota</taxon>
        <taxon>Actinomycetes</taxon>
        <taxon>Pseudonocardiales</taxon>
        <taxon>Pseudonocardiaceae</taxon>
        <taxon>Actinokineospora</taxon>
    </lineage>
</organism>
<dbReference type="Proteomes" id="UP000019277">
    <property type="component" value="Unassembled WGS sequence"/>
</dbReference>
<comment type="caution">
    <text evidence="1">The sequence shown here is derived from an EMBL/GenBank/DDBJ whole genome shotgun (WGS) entry which is preliminary data.</text>
</comment>
<dbReference type="STRING" id="909613.UO65_4887"/>
<accession>A0A8E2X185</accession>
<sequence length="135" mass="14546">MGGSSQLISRSCTTGWADWIHGELWLSPTALVRRRLSFNASRANGYGPSVSDPLPVVPAADLDRGRVLAEHRTNKVIAFGDVGSATLFRGRTAHGLKVVMVGGERHKLLWLVRDPAFAILSGALPAQLGSRVSFR</sequence>
<gene>
    <name evidence="1" type="ORF">UO65_4887</name>
</gene>
<reference evidence="1 2" key="1">
    <citation type="journal article" date="2014" name="Genome Announc.">
        <title>Draft Genome Sequence of the Antitrypanosomally Active Sponge-Associated Bacterium Actinokineospora sp. Strain EG49.</title>
        <authorList>
            <person name="Harjes J."/>
            <person name="Ryu T."/>
            <person name="Abdelmohsen U.R."/>
            <person name="Moitinho-Silva L."/>
            <person name="Horn H."/>
            <person name="Ravasi T."/>
            <person name="Hentschel U."/>
        </authorList>
    </citation>
    <scope>NUCLEOTIDE SEQUENCE [LARGE SCALE GENOMIC DNA]</scope>
    <source>
        <strain evidence="1 2">EG49</strain>
    </source>
</reference>